<dbReference type="Pfam" id="PF00062">
    <property type="entry name" value="Lys"/>
    <property type="match status" value="1"/>
</dbReference>
<evidence type="ECO:0000259" key="4">
    <source>
        <dbReference type="PROSITE" id="PS00128"/>
    </source>
</evidence>
<dbReference type="PANTHER" id="PTHR11407">
    <property type="entry name" value="LYSOZYME C"/>
    <property type="match status" value="1"/>
</dbReference>
<dbReference type="InterPro" id="IPR023346">
    <property type="entry name" value="Lysozyme-like_dom_sf"/>
</dbReference>
<dbReference type="PROSITE" id="PS00128">
    <property type="entry name" value="GLYCOSYL_HYDROL_F22_1"/>
    <property type="match status" value="1"/>
</dbReference>
<dbReference type="PRINTS" id="PR00135">
    <property type="entry name" value="LYZLACT"/>
</dbReference>
<proteinExistence type="inferred from homology"/>
<dbReference type="Proteomes" id="UP000694871">
    <property type="component" value="Unplaced"/>
</dbReference>
<dbReference type="SUPFAM" id="SSF53955">
    <property type="entry name" value="Lysozyme-like"/>
    <property type="match status" value="1"/>
</dbReference>
<dbReference type="RefSeq" id="XP_015272132.1">
    <property type="nucleotide sequence ID" value="XM_015416646.1"/>
</dbReference>
<evidence type="ECO:0000256" key="3">
    <source>
        <dbReference type="SAM" id="SignalP"/>
    </source>
</evidence>
<dbReference type="Gene3D" id="1.10.530.10">
    <property type="match status" value="1"/>
</dbReference>
<feature type="domain" description="Glycosyl hydrolases family 22 (GH22)" evidence="4">
    <location>
        <begin position="97"/>
        <end position="115"/>
    </location>
</feature>
<dbReference type="CDD" id="cd16897">
    <property type="entry name" value="LYZ_C"/>
    <property type="match status" value="1"/>
</dbReference>
<keyword evidence="1" id="KW-1015">Disulfide bond</keyword>
<dbReference type="GeneID" id="107115040"/>
<keyword evidence="3" id="KW-0732">Signal</keyword>
<accession>A0ABM1KEJ5</accession>
<evidence type="ECO:0000256" key="1">
    <source>
        <dbReference type="ARBA" id="ARBA00023157"/>
    </source>
</evidence>
<evidence type="ECO:0000256" key="2">
    <source>
        <dbReference type="RuleBase" id="RU004440"/>
    </source>
</evidence>
<gene>
    <name evidence="6" type="primary">LOC107115040</name>
</gene>
<keyword evidence="5" id="KW-1185">Reference proteome</keyword>
<dbReference type="PROSITE" id="PS51348">
    <property type="entry name" value="GLYCOSYL_HYDROL_F22_2"/>
    <property type="match status" value="1"/>
</dbReference>
<dbReference type="InterPro" id="IPR019799">
    <property type="entry name" value="Glyco_hydro_22_CS"/>
</dbReference>
<sequence>MKTVLFLGLVLFAALALPGAEGKVFERCELARLLRQRGFSGFVGRKVADWVCLAYHESGYRTDAVHDNGSSRDYGIFQINSLYWCDDGKTPGTKNACRISCSRLLDDDIEDDIRCAKMIAQEARGLTPWVAWNRYCQGDVDPYVQGCWHRDLGNVL</sequence>
<name>A0ABM1KEJ5_GEKJA</name>
<feature type="chain" id="PRO_5046965765" evidence="3">
    <location>
        <begin position="23"/>
        <end position="156"/>
    </location>
</feature>
<comment type="similarity">
    <text evidence="2">Belongs to the glycosyl hydrolase 22 family.</text>
</comment>
<evidence type="ECO:0000313" key="5">
    <source>
        <dbReference type="Proteomes" id="UP000694871"/>
    </source>
</evidence>
<dbReference type="InterPro" id="IPR001916">
    <property type="entry name" value="Glyco_hydro_22"/>
</dbReference>
<feature type="signal peptide" evidence="3">
    <location>
        <begin position="1"/>
        <end position="22"/>
    </location>
</feature>
<evidence type="ECO:0000313" key="6">
    <source>
        <dbReference type="RefSeq" id="XP_015272132.1"/>
    </source>
</evidence>
<dbReference type="SMART" id="SM00263">
    <property type="entry name" value="LYZ1"/>
    <property type="match status" value="1"/>
</dbReference>
<protein>
    <submittedName>
        <fullName evidence="6">Lysozyme C-like</fullName>
    </submittedName>
</protein>
<dbReference type="PRINTS" id="PR00137">
    <property type="entry name" value="LYSOZYME"/>
</dbReference>
<dbReference type="PANTHER" id="PTHR11407:SF69">
    <property type="entry name" value="LYSOZYME C, MILK ISOZYME"/>
    <property type="match status" value="1"/>
</dbReference>
<dbReference type="InterPro" id="IPR000974">
    <property type="entry name" value="Glyco_hydro_22_lys"/>
</dbReference>
<reference evidence="6" key="1">
    <citation type="submission" date="2025-08" db="UniProtKB">
        <authorList>
            <consortium name="RefSeq"/>
        </authorList>
    </citation>
    <scope>IDENTIFICATION</scope>
</reference>
<organism evidence="5 6">
    <name type="scientific">Gekko japonicus</name>
    <name type="common">Schlegel's Japanese gecko</name>
    <dbReference type="NCBI Taxonomy" id="146911"/>
    <lineage>
        <taxon>Eukaryota</taxon>
        <taxon>Metazoa</taxon>
        <taxon>Chordata</taxon>
        <taxon>Craniata</taxon>
        <taxon>Vertebrata</taxon>
        <taxon>Euteleostomi</taxon>
        <taxon>Lepidosauria</taxon>
        <taxon>Squamata</taxon>
        <taxon>Bifurcata</taxon>
        <taxon>Gekkota</taxon>
        <taxon>Gekkonidae</taxon>
        <taxon>Gekkoninae</taxon>
        <taxon>Gekko</taxon>
    </lineage>
</organism>